<dbReference type="EnsemblFungi" id="MAPG_07227T0">
    <property type="protein sequence ID" value="MAPG_07227T0"/>
    <property type="gene ID" value="MAPG_07227"/>
</dbReference>
<dbReference type="STRING" id="644358.A0A0C4E439"/>
<dbReference type="Pfam" id="PF04145">
    <property type="entry name" value="Ctr"/>
    <property type="match status" value="1"/>
</dbReference>
<evidence type="ECO:0000256" key="4">
    <source>
        <dbReference type="RuleBase" id="RU367022"/>
    </source>
</evidence>
<evidence type="ECO:0000313" key="6">
    <source>
        <dbReference type="EnsemblFungi" id="MAPG_07227T0"/>
    </source>
</evidence>
<dbReference type="EMBL" id="ADBL01001746">
    <property type="status" value="NOT_ANNOTATED_CDS"/>
    <property type="molecule type" value="Genomic_DNA"/>
</dbReference>
<keyword evidence="4" id="KW-0186">Copper</keyword>
<keyword evidence="3 4" id="KW-0472">Membrane</keyword>
<reference evidence="7" key="2">
    <citation type="submission" date="2010-05" db="EMBL/GenBank/DDBJ databases">
        <title>The genome sequence of Magnaporthe poae strain ATCC 64411.</title>
        <authorList>
            <person name="Ma L.-J."/>
            <person name="Dead R."/>
            <person name="Young S."/>
            <person name="Zeng Q."/>
            <person name="Koehrsen M."/>
            <person name="Alvarado L."/>
            <person name="Berlin A."/>
            <person name="Chapman S.B."/>
            <person name="Chen Z."/>
            <person name="Freedman E."/>
            <person name="Gellesch M."/>
            <person name="Goldberg J."/>
            <person name="Griggs A."/>
            <person name="Gujja S."/>
            <person name="Heilman E.R."/>
            <person name="Heiman D."/>
            <person name="Hepburn T."/>
            <person name="Howarth C."/>
            <person name="Jen D."/>
            <person name="Larson L."/>
            <person name="Mehta T."/>
            <person name="Neiman D."/>
            <person name="Pearson M."/>
            <person name="Roberts A."/>
            <person name="Saif S."/>
            <person name="Shea T."/>
            <person name="Shenoy N."/>
            <person name="Sisk P."/>
            <person name="Stolte C."/>
            <person name="Sykes S."/>
            <person name="Walk T."/>
            <person name="White J."/>
            <person name="Yandava C."/>
            <person name="Haas B."/>
            <person name="Nusbaum C."/>
            <person name="Birren B."/>
        </authorList>
    </citation>
    <scope>NUCLEOTIDE SEQUENCE [LARGE SCALE GENOMIC DNA]</scope>
    <source>
        <strain evidence="7">ATCC 64411 / 73-15</strain>
    </source>
</reference>
<keyword evidence="4" id="KW-0187">Copper transport</keyword>
<evidence type="ECO:0000256" key="3">
    <source>
        <dbReference type="ARBA" id="ARBA00023136"/>
    </source>
</evidence>
<evidence type="ECO:0000313" key="5">
    <source>
        <dbReference type="EMBL" id="KLU88240.1"/>
    </source>
</evidence>
<dbReference type="AlphaFoldDB" id="A0A0C4E439"/>
<evidence type="ECO:0000256" key="2">
    <source>
        <dbReference type="ARBA" id="ARBA00022989"/>
    </source>
</evidence>
<reference evidence="6" key="4">
    <citation type="journal article" date="2015" name="G3 (Bethesda)">
        <title>Genome sequences of three phytopathogenic species of the Magnaporthaceae family of fungi.</title>
        <authorList>
            <person name="Okagaki L.H."/>
            <person name="Nunes C.C."/>
            <person name="Sailsbery J."/>
            <person name="Clay B."/>
            <person name="Brown D."/>
            <person name="John T."/>
            <person name="Oh Y."/>
            <person name="Young N."/>
            <person name="Fitzgerald M."/>
            <person name="Haas B.J."/>
            <person name="Zeng Q."/>
            <person name="Young S."/>
            <person name="Adiconis X."/>
            <person name="Fan L."/>
            <person name="Levin J.Z."/>
            <person name="Mitchell T.K."/>
            <person name="Okubara P.A."/>
            <person name="Farman M.L."/>
            <person name="Kohn L.M."/>
            <person name="Birren B."/>
            <person name="Ma L.-J."/>
            <person name="Dean R.A."/>
        </authorList>
    </citation>
    <scope>NUCLEOTIDE SEQUENCE</scope>
    <source>
        <strain evidence="6">ATCC 64411 / 73-15</strain>
    </source>
</reference>
<reference evidence="5" key="1">
    <citation type="submission" date="2010-05" db="EMBL/GenBank/DDBJ databases">
        <title>The Genome Sequence of Magnaporthe poae strain ATCC 64411.</title>
        <authorList>
            <consortium name="The Broad Institute Genome Sequencing Platform"/>
            <consortium name="Broad Institute Genome Sequencing Center for Infectious Disease"/>
            <person name="Ma L.-J."/>
            <person name="Dead R."/>
            <person name="Young S."/>
            <person name="Zeng Q."/>
            <person name="Koehrsen M."/>
            <person name="Alvarado L."/>
            <person name="Berlin A."/>
            <person name="Chapman S.B."/>
            <person name="Chen Z."/>
            <person name="Freedman E."/>
            <person name="Gellesch M."/>
            <person name="Goldberg J."/>
            <person name="Griggs A."/>
            <person name="Gujja S."/>
            <person name="Heilman E.R."/>
            <person name="Heiman D."/>
            <person name="Hepburn T."/>
            <person name="Howarth C."/>
            <person name="Jen D."/>
            <person name="Larson L."/>
            <person name="Mehta T."/>
            <person name="Neiman D."/>
            <person name="Pearson M."/>
            <person name="Roberts A."/>
            <person name="Saif S."/>
            <person name="Shea T."/>
            <person name="Shenoy N."/>
            <person name="Sisk P."/>
            <person name="Stolte C."/>
            <person name="Sykes S."/>
            <person name="Walk T."/>
            <person name="White J."/>
            <person name="Yandava C."/>
            <person name="Haas B."/>
            <person name="Nusbaum C."/>
            <person name="Birren B."/>
        </authorList>
    </citation>
    <scope>NUCLEOTIDE SEQUENCE</scope>
    <source>
        <strain evidence="5">ATCC 64411</strain>
    </source>
</reference>
<sequence>MNHATGGSGDAAACKMTMLFNTYTIDACFLTSDWHIKNEGMFAATCIGVLLLHTRADERALYQI</sequence>
<dbReference type="GO" id="GO:0005375">
    <property type="term" value="F:copper ion transmembrane transporter activity"/>
    <property type="evidence" value="ECO:0007669"/>
    <property type="project" value="UniProtKB-UniRule"/>
</dbReference>
<accession>A0A0C4E439</accession>
<keyword evidence="4" id="KW-0406">Ion transport</keyword>
<dbReference type="VEuPathDB" id="FungiDB:MAPG_07227"/>
<organism evidence="6 7">
    <name type="scientific">Magnaporthiopsis poae (strain ATCC 64411 / 73-15)</name>
    <name type="common">Kentucky bluegrass fungus</name>
    <name type="synonym">Magnaporthe poae</name>
    <dbReference type="NCBI Taxonomy" id="644358"/>
    <lineage>
        <taxon>Eukaryota</taxon>
        <taxon>Fungi</taxon>
        <taxon>Dikarya</taxon>
        <taxon>Ascomycota</taxon>
        <taxon>Pezizomycotina</taxon>
        <taxon>Sordariomycetes</taxon>
        <taxon>Sordariomycetidae</taxon>
        <taxon>Magnaporthales</taxon>
        <taxon>Magnaporthaceae</taxon>
        <taxon>Magnaporthiopsis</taxon>
    </lineage>
</organism>
<name>A0A0C4E439_MAGP6</name>
<proteinExistence type="inferred from homology"/>
<gene>
    <name evidence="5" type="ORF">MAPG_07227</name>
</gene>
<dbReference type="OrthoDB" id="161814at2759"/>
<protein>
    <recommendedName>
        <fullName evidence="4">Copper transport protein</fullName>
    </recommendedName>
</protein>
<dbReference type="EMBL" id="GL876971">
    <property type="protein sequence ID" value="KLU88240.1"/>
    <property type="molecule type" value="Genomic_DNA"/>
</dbReference>
<keyword evidence="7" id="KW-1185">Reference proteome</keyword>
<evidence type="ECO:0000313" key="7">
    <source>
        <dbReference type="Proteomes" id="UP000011715"/>
    </source>
</evidence>
<keyword evidence="1" id="KW-0812">Transmembrane</keyword>
<dbReference type="Proteomes" id="UP000011715">
    <property type="component" value="Unassembled WGS sequence"/>
</dbReference>
<comment type="subcellular location">
    <subcellularLocation>
        <location evidence="4">Membrane</location>
        <topology evidence="4">Multi-pass membrane protein</topology>
    </subcellularLocation>
</comment>
<reference evidence="5" key="3">
    <citation type="submission" date="2011-03" db="EMBL/GenBank/DDBJ databases">
        <title>Annotation of Magnaporthe poae ATCC 64411.</title>
        <authorList>
            <person name="Ma L.-J."/>
            <person name="Dead R."/>
            <person name="Young S.K."/>
            <person name="Zeng Q."/>
            <person name="Gargeya S."/>
            <person name="Fitzgerald M."/>
            <person name="Haas B."/>
            <person name="Abouelleil A."/>
            <person name="Alvarado L."/>
            <person name="Arachchi H.M."/>
            <person name="Berlin A."/>
            <person name="Brown A."/>
            <person name="Chapman S.B."/>
            <person name="Chen Z."/>
            <person name="Dunbar C."/>
            <person name="Freedman E."/>
            <person name="Gearin G."/>
            <person name="Gellesch M."/>
            <person name="Goldberg J."/>
            <person name="Griggs A."/>
            <person name="Gujja S."/>
            <person name="Heiman D."/>
            <person name="Howarth C."/>
            <person name="Larson L."/>
            <person name="Lui A."/>
            <person name="MacDonald P.J.P."/>
            <person name="Mehta T."/>
            <person name="Montmayeur A."/>
            <person name="Murphy C."/>
            <person name="Neiman D."/>
            <person name="Pearson M."/>
            <person name="Priest M."/>
            <person name="Roberts A."/>
            <person name="Saif S."/>
            <person name="Shea T."/>
            <person name="Shenoy N."/>
            <person name="Sisk P."/>
            <person name="Stolte C."/>
            <person name="Sykes S."/>
            <person name="Yandava C."/>
            <person name="Wortman J."/>
            <person name="Nusbaum C."/>
            <person name="Birren B."/>
        </authorList>
    </citation>
    <scope>NUCLEOTIDE SEQUENCE</scope>
    <source>
        <strain evidence="5">ATCC 64411</strain>
    </source>
</reference>
<keyword evidence="2" id="KW-1133">Transmembrane helix</keyword>
<comment type="similarity">
    <text evidence="4">Belongs to the copper transporter (Ctr) (TC 1.A.56) family. SLC31A subfamily.</text>
</comment>
<keyword evidence="4" id="KW-0813">Transport</keyword>
<evidence type="ECO:0000256" key="1">
    <source>
        <dbReference type="ARBA" id="ARBA00022692"/>
    </source>
</evidence>
<dbReference type="GO" id="GO:0016020">
    <property type="term" value="C:membrane"/>
    <property type="evidence" value="ECO:0007669"/>
    <property type="project" value="UniProtKB-SubCell"/>
</dbReference>
<dbReference type="InterPro" id="IPR007274">
    <property type="entry name" value="Cop_transporter"/>
</dbReference>
<reference evidence="6" key="5">
    <citation type="submission" date="2015-06" db="UniProtKB">
        <authorList>
            <consortium name="EnsemblFungi"/>
        </authorList>
    </citation>
    <scope>IDENTIFICATION</scope>
    <source>
        <strain evidence="6">ATCC 64411</strain>
    </source>
</reference>